<keyword evidence="3" id="KW-0159">Chromosome partition</keyword>
<evidence type="ECO:0000256" key="5">
    <source>
        <dbReference type="SAM" id="MobiDB-lite"/>
    </source>
</evidence>
<reference evidence="6 7" key="1">
    <citation type="submission" date="2022-01" db="EMBL/GenBank/DDBJ databases">
        <authorList>
            <person name="Won M."/>
            <person name="Kim S.-J."/>
            <person name="Kwon S.-W."/>
        </authorList>
    </citation>
    <scope>NUCLEOTIDE SEQUENCE [LARGE SCALE GENOMIC DNA]</scope>
    <source>
        <strain evidence="6 7">KCTC 23505</strain>
    </source>
</reference>
<protein>
    <submittedName>
        <fullName evidence="6">SMC-Scp complex subunit ScpB</fullName>
    </submittedName>
</protein>
<evidence type="ECO:0000256" key="2">
    <source>
        <dbReference type="ARBA" id="ARBA00022618"/>
    </source>
</evidence>
<dbReference type="InterPro" id="IPR005234">
    <property type="entry name" value="ScpB_csome_segregation"/>
</dbReference>
<dbReference type="Pfam" id="PF04079">
    <property type="entry name" value="SMC_ScpB"/>
    <property type="match status" value="1"/>
</dbReference>
<evidence type="ECO:0000256" key="4">
    <source>
        <dbReference type="ARBA" id="ARBA00023306"/>
    </source>
</evidence>
<evidence type="ECO:0000256" key="1">
    <source>
        <dbReference type="ARBA" id="ARBA00022490"/>
    </source>
</evidence>
<name>A0ABS9DSS5_9PROT</name>
<gene>
    <name evidence="6" type="primary">scpB</name>
    <name evidence="6" type="ORF">L2A60_03700</name>
</gene>
<comment type="caution">
    <text evidence="6">The sequence shown here is derived from an EMBL/GenBank/DDBJ whole genome shotgun (WGS) entry which is preliminary data.</text>
</comment>
<dbReference type="EMBL" id="JAKGBZ010000004">
    <property type="protein sequence ID" value="MCF3945788.1"/>
    <property type="molecule type" value="Genomic_DNA"/>
</dbReference>
<dbReference type="Gene3D" id="1.10.10.10">
    <property type="entry name" value="Winged helix-like DNA-binding domain superfamily/Winged helix DNA-binding domain"/>
    <property type="match status" value="2"/>
</dbReference>
<dbReference type="PANTHER" id="PTHR34298">
    <property type="entry name" value="SEGREGATION AND CONDENSATION PROTEIN B"/>
    <property type="match status" value="1"/>
</dbReference>
<feature type="compositionally biased region" description="Low complexity" evidence="5">
    <location>
        <begin position="180"/>
        <end position="199"/>
    </location>
</feature>
<keyword evidence="4" id="KW-0131">Cell cycle</keyword>
<keyword evidence="1" id="KW-0963">Cytoplasm</keyword>
<dbReference type="Proteomes" id="UP001521209">
    <property type="component" value="Unassembled WGS sequence"/>
</dbReference>
<dbReference type="InterPro" id="IPR036390">
    <property type="entry name" value="WH_DNA-bd_sf"/>
</dbReference>
<evidence type="ECO:0000313" key="7">
    <source>
        <dbReference type="Proteomes" id="UP001521209"/>
    </source>
</evidence>
<organism evidence="6 7">
    <name type="scientific">Acidiphilium iwatense</name>
    <dbReference type="NCBI Taxonomy" id="768198"/>
    <lineage>
        <taxon>Bacteria</taxon>
        <taxon>Pseudomonadati</taxon>
        <taxon>Pseudomonadota</taxon>
        <taxon>Alphaproteobacteria</taxon>
        <taxon>Acetobacterales</taxon>
        <taxon>Acidocellaceae</taxon>
        <taxon>Acidiphilium</taxon>
    </lineage>
</organism>
<sequence length="199" mass="21372">MAAFEVPIEVLRLAEALVFASPEPVTPKTLEPLLPRDLDPLFVLEALQRHCADRGVILVQTGGGWSFRTAPDLAAPLREVLTETRRLPRVAMETLVVIALHQPITRANIENIRGASLGQATMDLLLETGLIQPWGRKEASGRPTLWVTTPRFLAQFGLNSLRDLPGAGRAPLQAEGRPKTTAAPSNDSSAADSDGAATS</sequence>
<dbReference type="InterPro" id="IPR036388">
    <property type="entry name" value="WH-like_DNA-bd_sf"/>
</dbReference>
<accession>A0ABS9DSS5</accession>
<keyword evidence="7" id="KW-1185">Reference proteome</keyword>
<evidence type="ECO:0000256" key="3">
    <source>
        <dbReference type="ARBA" id="ARBA00022829"/>
    </source>
</evidence>
<keyword evidence="2" id="KW-0132">Cell division</keyword>
<proteinExistence type="predicted"/>
<evidence type="ECO:0000313" key="6">
    <source>
        <dbReference type="EMBL" id="MCF3945788.1"/>
    </source>
</evidence>
<dbReference type="NCBIfam" id="TIGR00281">
    <property type="entry name" value="SMC-Scp complex subunit ScpB"/>
    <property type="match status" value="1"/>
</dbReference>
<dbReference type="RefSeq" id="WP_235703022.1">
    <property type="nucleotide sequence ID" value="NZ_JAKGBZ010000004.1"/>
</dbReference>
<dbReference type="SUPFAM" id="SSF46785">
    <property type="entry name" value="Winged helix' DNA-binding domain"/>
    <property type="match status" value="2"/>
</dbReference>
<dbReference type="PANTHER" id="PTHR34298:SF2">
    <property type="entry name" value="SEGREGATION AND CONDENSATION PROTEIN B"/>
    <property type="match status" value="1"/>
</dbReference>
<feature type="region of interest" description="Disordered" evidence="5">
    <location>
        <begin position="164"/>
        <end position="199"/>
    </location>
</feature>
<dbReference type="PIRSF" id="PIRSF019345">
    <property type="entry name" value="ScpB"/>
    <property type="match status" value="1"/>
</dbReference>